<dbReference type="EMBL" id="JAMPLM010000002">
    <property type="protein sequence ID" value="MEP1057726.1"/>
    <property type="molecule type" value="Genomic_DNA"/>
</dbReference>
<dbReference type="RefSeq" id="WP_190450806.1">
    <property type="nucleotide sequence ID" value="NZ_JAMPLM010000002.1"/>
</dbReference>
<dbReference type="Proteomes" id="UP001476950">
    <property type="component" value="Unassembled WGS sequence"/>
</dbReference>
<evidence type="ECO:0000313" key="2">
    <source>
        <dbReference type="Proteomes" id="UP001476950"/>
    </source>
</evidence>
<name>A0ABV0KES6_9CYAN</name>
<protein>
    <submittedName>
        <fullName evidence="1">Uncharacterized protein</fullName>
    </submittedName>
</protein>
<reference evidence="1 2" key="1">
    <citation type="submission" date="2022-04" db="EMBL/GenBank/DDBJ databases">
        <title>Positive selection, recombination, and allopatry shape intraspecific diversity of widespread and dominant cyanobacteria.</title>
        <authorList>
            <person name="Wei J."/>
            <person name="Shu W."/>
            <person name="Hu C."/>
        </authorList>
    </citation>
    <scope>NUCLEOTIDE SEQUENCE [LARGE SCALE GENOMIC DNA]</scope>
    <source>
        <strain evidence="1 2">AS-A4</strain>
    </source>
</reference>
<evidence type="ECO:0000313" key="1">
    <source>
        <dbReference type="EMBL" id="MEP1057726.1"/>
    </source>
</evidence>
<organism evidence="1 2">
    <name type="scientific">Stenomitos frigidus AS-A4</name>
    <dbReference type="NCBI Taxonomy" id="2933935"/>
    <lineage>
        <taxon>Bacteria</taxon>
        <taxon>Bacillati</taxon>
        <taxon>Cyanobacteriota</taxon>
        <taxon>Cyanophyceae</taxon>
        <taxon>Leptolyngbyales</taxon>
        <taxon>Leptolyngbyaceae</taxon>
        <taxon>Stenomitos</taxon>
    </lineage>
</organism>
<sequence length="72" mass="8072">MKRQTYESFKVRPWSGTVTFDPKPGKNYEPGTLVYQRSGSTANYIDVLIGKNTEEKSIGTMELVEAVQEQAA</sequence>
<proteinExistence type="predicted"/>
<accession>A0ABV0KES6</accession>
<gene>
    <name evidence="1" type="ORF">NDI38_04690</name>
</gene>
<keyword evidence="2" id="KW-1185">Reference proteome</keyword>
<comment type="caution">
    <text evidence="1">The sequence shown here is derived from an EMBL/GenBank/DDBJ whole genome shotgun (WGS) entry which is preliminary data.</text>
</comment>